<evidence type="ECO:0000313" key="2">
    <source>
        <dbReference type="Proteomes" id="UP000186373"/>
    </source>
</evidence>
<dbReference type="AlphaFoldDB" id="A0A1N7I166"/>
<reference evidence="2" key="1">
    <citation type="submission" date="2017-01" db="EMBL/GenBank/DDBJ databases">
        <authorList>
            <person name="Varghese N."/>
            <person name="Submissions S."/>
        </authorList>
    </citation>
    <scope>NUCLEOTIDE SEQUENCE [LARGE SCALE GENOMIC DNA]</scope>
    <source>
        <strain evidence="2">DSM 17126</strain>
    </source>
</reference>
<evidence type="ECO:0000313" key="1">
    <source>
        <dbReference type="EMBL" id="SIS30758.1"/>
    </source>
</evidence>
<keyword evidence="2" id="KW-1185">Reference proteome</keyword>
<dbReference type="RefSeq" id="WP_076505176.1">
    <property type="nucleotide sequence ID" value="NZ_FTNY01000001.1"/>
</dbReference>
<proteinExistence type="predicted"/>
<name>A0A1N7I166_9FLAO</name>
<sequence length="148" mass="17807">MVTLDFLKTILFSHASRNNPRANYFYEFDIVVFDHSTDASDFMRAYFALKDNKELTVRSITESEFREIIYTWFFGRERSKNSNRDPSENLEEVNSFYHSLKELTKEKKIFHFQNVNKGRYEYQLGIAFDYFYVEGEENNFLIYFNAQG</sequence>
<dbReference type="Proteomes" id="UP000186373">
    <property type="component" value="Unassembled WGS sequence"/>
</dbReference>
<gene>
    <name evidence="1" type="ORF">SAMN05421639_1011012</name>
</gene>
<protein>
    <submittedName>
        <fullName evidence="1">Uncharacterized protein</fullName>
    </submittedName>
</protein>
<dbReference type="EMBL" id="FTNY01000001">
    <property type="protein sequence ID" value="SIS30758.1"/>
    <property type="molecule type" value="Genomic_DNA"/>
</dbReference>
<accession>A0A1N7I166</accession>
<organism evidence="1 2">
    <name type="scientific">Chryseobacterium shigense</name>
    <dbReference type="NCBI Taxonomy" id="297244"/>
    <lineage>
        <taxon>Bacteria</taxon>
        <taxon>Pseudomonadati</taxon>
        <taxon>Bacteroidota</taxon>
        <taxon>Flavobacteriia</taxon>
        <taxon>Flavobacteriales</taxon>
        <taxon>Weeksellaceae</taxon>
        <taxon>Chryseobacterium group</taxon>
        <taxon>Chryseobacterium</taxon>
    </lineage>
</organism>
<dbReference type="OrthoDB" id="1253352at2"/>